<dbReference type="InterPro" id="IPR014031">
    <property type="entry name" value="Ketoacyl_synth_C"/>
</dbReference>
<dbReference type="Gene3D" id="3.30.70.3290">
    <property type="match status" value="1"/>
</dbReference>
<dbReference type="SUPFAM" id="SSF52151">
    <property type="entry name" value="FabD/lysophospholipase-like"/>
    <property type="match status" value="1"/>
</dbReference>
<dbReference type="InterPro" id="IPR014030">
    <property type="entry name" value="Ketoacyl_synth_N"/>
</dbReference>
<evidence type="ECO:0000256" key="4">
    <source>
        <dbReference type="ARBA" id="ARBA00023194"/>
    </source>
</evidence>
<dbReference type="PROSITE" id="PS00606">
    <property type="entry name" value="KS3_1"/>
    <property type="match status" value="1"/>
</dbReference>
<dbReference type="EMBL" id="JANFNG010000002">
    <property type="protein sequence ID" value="MCQ4079761.1"/>
    <property type="molecule type" value="Genomic_DNA"/>
</dbReference>
<keyword evidence="12" id="KW-1185">Reference proteome</keyword>
<dbReference type="InterPro" id="IPR049551">
    <property type="entry name" value="PKS_DH_C"/>
</dbReference>
<evidence type="ECO:0000259" key="9">
    <source>
        <dbReference type="PROSITE" id="PS52004"/>
    </source>
</evidence>
<dbReference type="SUPFAM" id="SSF47336">
    <property type="entry name" value="ACP-like"/>
    <property type="match status" value="1"/>
</dbReference>
<dbReference type="Pfam" id="PF02801">
    <property type="entry name" value="Ketoacyl-synt_C"/>
    <property type="match status" value="1"/>
</dbReference>
<evidence type="ECO:0000256" key="3">
    <source>
        <dbReference type="ARBA" id="ARBA00022679"/>
    </source>
</evidence>
<feature type="region of interest" description="C-terminal hotdog fold" evidence="6">
    <location>
        <begin position="1033"/>
        <end position="1172"/>
    </location>
</feature>
<keyword evidence="5 11" id="KW-0012">Acyltransferase</keyword>
<evidence type="ECO:0000256" key="2">
    <source>
        <dbReference type="ARBA" id="ARBA00022553"/>
    </source>
</evidence>
<evidence type="ECO:0000256" key="5">
    <source>
        <dbReference type="ARBA" id="ARBA00023315"/>
    </source>
</evidence>
<dbReference type="PROSITE" id="PS00012">
    <property type="entry name" value="PHOSPHOPANTETHEINE"/>
    <property type="match status" value="1"/>
</dbReference>
<dbReference type="Proteomes" id="UP001057702">
    <property type="component" value="Unassembled WGS sequence"/>
</dbReference>
<dbReference type="InterPro" id="IPR036736">
    <property type="entry name" value="ACP-like_sf"/>
</dbReference>
<feature type="region of interest" description="Disordered" evidence="7">
    <location>
        <begin position="1211"/>
        <end position="1262"/>
    </location>
</feature>
<dbReference type="SMART" id="SM00825">
    <property type="entry name" value="PKS_KS"/>
    <property type="match status" value="1"/>
</dbReference>
<dbReference type="Gene3D" id="3.40.366.10">
    <property type="entry name" value="Malonyl-Coenzyme A Acyl Carrier Protein, domain 2"/>
    <property type="match status" value="1"/>
</dbReference>
<evidence type="ECO:0000259" key="8">
    <source>
        <dbReference type="PROSITE" id="PS50075"/>
    </source>
</evidence>
<feature type="region of interest" description="N-terminal hotdog fold" evidence="6">
    <location>
        <begin position="890"/>
        <end position="1017"/>
    </location>
</feature>
<evidence type="ECO:0000259" key="10">
    <source>
        <dbReference type="PROSITE" id="PS52019"/>
    </source>
</evidence>
<dbReference type="InterPro" id="IPR006162">
    <property type="entry name" value="Ppantetheine_attach_site"/>
</dbReference>
<dbReference type="InterPro" id="IPR016036">
    <property type="entry name" value="Malonyl_transacylase_ACP-bd"/>
</dbReference>
<feature type="domain" description="Carrier" evidence="8">
    <location>
        <begin position="1256"/>
        <end position="1333"/>
    </location>
</feature>
<evidence type="ECO:0000313" key="12">
    <source>
        <dbReference type="Proteomes" id="UP001057702"/>
    </source>
</evidence>
<dbReference type="PROSITE" id="PS52019">
    <property type="entry name" value="PKS_MFAS_DH"/>
    <property type="match status" value="1"/>
</dbReference>
<dbReference type="InterPro" id="IPR032821">
    <property type="entry name" value="PKS_assoc"/>
</dbReference>
<evidence type="ECO:0000313" key="11">
    <source>
        <dbReference type="EMBL" id="MCQ4079761.1"/>
    </source>
</evidence>
<keyword evidence="2" id="KW-0597">Phosphoprotein</keyword>
<dbReference type="Pfam" id="PF00550">
    <property type="entry name" value="PP-binding"/>
    <property type="match status" value="1"/>
</dbReference>
<organism evidence="11 12">
    <name type="scientific">Streptomyces humicola</name>
    <dbReference type="NCBI Taxonomy" id="2953240"/>
    <lineage>
        <taxon>Bacteria</taxon>
        <taxon>Bacillati</taxon>
        <taxon>Actinomycetota</taxon>
        <taxon>Actinomycetes</taxon>
        <taxon>Kitasatosporales</taxon>
        <taxon>Streptomycetaceae</taxon>
        <taxon>Streptomyces</taxon>
    </lineage>
</organism>
<dbReference type="SUPFAM" id="SSF53901">
    <property type="entry name" value="Thiolase-like"/>
    <property type="match status" value="1"/>
</dbReference>
<dbReference type="GO" id="GO:0016746">
    <property type="term" value="F:acyltransferase activity"/>
    <property type="evidence" value="ECO:0007669"/>
    <property type="project" value="UniProtKB-KW"/>
</dbReference>
<dbReference type="InterPro" id="IPR001227">
    <property type="entry name" value="Ac_transferase_dom_sf"/>
</dbReference>
<dbReference type="RefSeq" id="WP_255918627.1">
    <property type="nucleotide sequence ID" value="NZ_JANFNG010000002.1"/>
</dbReference>
<dbReference type="Pfam" id="PF16197">
    <property type="entry name" value="KAsynt_C_assoc"/>
    <property type="match status" value="1"/>
</dbReference>
<dbReference type="InterPro" id="IPR016039">
    <property type="entry name" value="Thiolase-like"/>
</dbReference>
<dbReference type="PANTHER" id="PTHR43775">
    <property type="entry name" value="FATTY ACID SYNTHASE"/>
    <property type="match status" value="1"/>
</dbReference>
<dbReference type="InterPro" id="IPR009081">
    <property type="entry name" value="PP-bd_ACP"/>
</dbReference>
<sequence length="1335" mass="141333">MHTKHSGENGSFPIAIIGMGCRFPGADGPGSFWNLLRENIDAVSPVPPDRYDVSAVYDPTPATAGRTVSRHGGFLEDPYGFDAAFFGISPVEAKSMDPQQRLLLHVTWEALEAAGIPPSSLAGTRTGVFIGQATSEYAEVTRPAAGSSVWEATGSRIRAITAGRISYTLDLRGPSMVVDTACSSSLVALHAARQSLLTGDSELAIAGGVNIVLSPEDSIAYSQGGMLSPQGRCRFGSAEADGFVRSDGVGVVVLKPLHEALRGGDPVLAVLLGSVVTNDGRGSGLLLKPSAEGQADMLRQACRSAGIEPWQLDYVEAHGTGTPVGDGVELQALSEAALPGRPAGRPLKVGSVKTNIGHAEAAAGMAGLIKAVLIARHGIIPASLHQGTPHPLLADGTSPIEVVTANEPVEKAGRQALLGISSFGLSGTNAHAVIGEYLPAPDRPADNQRQMQDGSPHLLVLSARSDTALRKLAKSFAEYLSPEGNGRAYALRDVCAAAATRRDAHPYRLWVTGDSRADVSAKLRSLASGESIEDGGIAQAGFNGVRRAVFVFPGQGSQWLGMGRDLMASSPAFHTALERCDRAIRAELGWSVIGLFTSDAEEFPAEVELVQPALWAMQVALAAAWQEKGIDPDVCVGHSMGEVAAAHVAGALSLEDAAAVICRRSQLMKRAAGRGAMLAVELSADEARLAISRHADNVCIAAENAPTSTIIAGDRTALAQIEAELRSRGVLCQLVKVNVASHSPHMDALREHLLDQLADLEPTASTTDMISTVHDRRVRGPELDGRYWADNLRRPVRFATAVKTLGIEAESVFLEVSPHPVLVTSVEETLSAWAITGAAMPSLRRDRDERVQLMQAVGRLFAHGGHVAWDRWYGEAVRPVALPPYPWDSKQFRPDAVSTTGGKTCVREVSLAALTATGWDDAVQLRGIRPIPAAVYLATLLNTASEAMPGAMLALEDMELGDELVDAHDADRISLRITLKEADGRSSRPALVEAVHNAGPGPIRCATGLLRTVDGADTREAHGALDAALARCRHYLPASGFRTLARRRGLEIGEAFEGVEQLWRRDGEAVARLRLPKAGLPAAWETGLHPLVAAWPLTGAQDADSCTYVATGFDRVQLFGDLTEEFWSISSFTPASGTDPARGNVVLLTREGRVLAELTGIRLRRLAGEAVREASVLSAVISRLSRLTLPVGASPGNSMASLLGRLISRPDRSADGAAPPRARHVRAASPVSCERSQIRATRTGTGRGARTEPPQSSRSADADTLLRNAAAVLGMAVTDIDLRRPFRDYGLDSLMAAQLRQRLRKETGLEVTAGRLLGADSIGSIARSLADDLLV</sequence>
<gene>
    <name evidence="11" type="ORF">NGB36_03915</name>
</gene>
<feature type="domain" description="PKS/mFAS DH" evidence="10">
    <location>
        <begin position="890"/>
        <end position="1172"/>
    </location>
</feature>
<accession>A0ABT1PQ18</accession>
<keyword evidence="4" id="KW-0045">Antibiotic biosynthesis</keyword>
<dbReference type="PROSITE" id="PS50075">
    <property type="entry name" value="CARRIER"/>
    <property type="match status" value="1"/>
</dbReference>
<protein>
    <submittedName>
        <fullName evidence="11">Acyltransferase domain-containing protein</fullName>
    </submittedName>
</protein>
<reference evidence="11" key="1">
    <citation type="submission" date="2022-06" db="EMBL/GenBank/DDBJ databases">
        <title>Draft genome sequence of Streptomyces sp. RB6PN25 isolated from peat swamp forest in Thailand.</title>
        <authorList>
            <person name="Duangmal K."/>
            <person name="Klaysubun C."/>
        </authorList>
    </citation>
    <scope>NUCLEOTIDE SEQUENCE</scope>
    <source>
        <strain evidence="11">RB6PN25</strain>
    </source>
</reference>
<evidence type="ECO:0000256" key="7">
    <source>
        <dbReference type="SAM" id="MobiDB-lite"/>
    </source>
</evidence>
<dbReference type="CDD" id="cd00833">
    <property type="entry name" value="PKS"/>
    <property type="match status" value="1"/>
</dbReference>
<dbReference type="InterPro" id="IPR049900">
    <property type="entry name" value="PKS_mFAS_DH"/>
</dbReference>
<dbReference type="Pfam" id="PF00109">
    <property type="entry name" value="ketoacyl-synt"/>
    <property type="match status" value="1"/>
</dbReference>
<dbReference type="SUPFAM" id="SSF55048">
    <property type="entry name" value="Probable ACP-binding domain of malonyl-CoA ACP transacylase"/>
    <property type="match status" value="1"/>
</dbReference>
<proteinExistence type="predicted"/>
<dbReference type="InterPro" id="IPR050091">
    <property type="entry name" value="PKS_NRPS_Biosynth_Enz"/>
</dbReference>
<dbReference type="PROSITE" id="PS52004">
    <property type="entry name" value="KS3_2"/>
    <property type="match status" value="1"/>
</dbReference>
<dbReference type="Gene3D" id="1.10.1200.10">
    <property type="entry name" value="ACP-like"/>
    <property type="match status" value="1"/>
</dbReference>
<dbReference type="InterPro" id="IPR020841">
    <property type="entry name" value="PKS_Beta-ketoAc_synthase_dom"/>
</dbReference>
<dbReference type="Pfam" id="PF14765">
    <property type="entry name" value="PS-DH"/>
    <property type="match status" value="1"/>
</dbReference>
<dbReference type="InterPro" id="IPR016035">
    <property type="entry name" value="Acyl_Trfase/lysoPLipase"/>
</dbReference>
<dbReference type="PROSITE" id="PS51257">
    <property type="entry name" value="PROKAR_LIPOPROTEIN"/>
    <property type="match status" value="1"/>
</dbReference>
<dbReference type="InterPro" id="IPR042104">
    <property type="entry name" value="PKS_dehydratase_sf"/>
</dbReference>
<keyword evidence="1" id="KW-0596">Phosphopantetheine</keyword>
<dbReference type="PANTHER" id="PTHR43775:SF37">
    <property type="entry name" value="SI:DKEY-61P9.11"/>
    <property type="match status" value="1"/>
</dbReference>
<dbReference type="Gene3D" id="3.10.129.110">
    <property type="entry name" value="Polyketide synthase dehydratase"/>
    <property type="match status" value="1"/>
</dbReference>
<dbReference type="Gene3D" id="3.40.47.10">
    <property type="match status" value="1"/>
</dbReference>
<keyword evidence="3" id="KW-0808">Transferase</keyword>
<name>A0ABT1PQ18_9ACTN</name>
<comment type="caution">
    <text evidence="6">Lacks conserved residue(s) required for the propagation of feature annotation.</text>
</comment>
<dbReference type="InterPro" id="IPR020806">
    <property type="entry name" value="PKS_PP-bd"/>
</dbReference>
<dbReference type="Pfam" id="PF00698">
    <property type="entry name" value="Acyl_transf_1"/>
    <property type="match status" value="1"/>
</dbReference>
<dbReference type="InterPro" id="IPR018201">
    <property type="entry name" value="Ketoacyl_synth_AS"/>
</dbReference>
<dbReference type="InterPro" id="IPR014043">
    <property type="entry name" value="Acyl_transferase_dom"/>
</dbReference>
<evidence type="ECO:0000256" key="1">
    <source>
        <dbReference type="ARBA" id="ARBA00022450"/>
    </source>
</evidence>
<feature type="domain" description="Ketosynthase family 3 (KS3)" evidence="9">
    <location>
        <begin position="11"/>
        <end position="436"/>
    </location>
</feature>
<evidence type="ECO:0000256" key="6">
    <source>
        <dbReference type="PROSITE-ProRule" id="PRU01363"/>
    </source>
</evidence>
<comment type="caution">
    <text evidence="11">The sequence shown here is derived from an EMBL/GenBank/DDBJ whole genome shotgun (WGS) entry which is preliminary data.</text>
</comment>
<dbReference type="SMART" id="SM00827">
    <property type="entry name" value="PKS_AT"/>
    <property type="match status" value="1"/>
</dbReference>
<dbReference type="SMART" id="SM00823">
    <property type="entry name" value="PKS_PP"/>
    <property type="match status" value="1"/>
</dbReference>